<feature type="domain" description="Glycosyltransferase subfamily 4-like N-terminal" evidence="2">
    <location>
        <begin position="14"/>
        <end position="169"/>
    </location>
</feature>
<dbReference type="InterPro" id="IPR028098">
    <property type="entry name" value="Glyco_trans_4-like_N"/>
</dbReference>
<evidence type="ECO:0000259" key="2">
    <source>
        <dbReference type="Pfam" id="PF13439"/>
    </source>
</evidence>
<gene>
    <name evidence="3" type="ORF">CR159_17460</name>
</gene>
<dbReference type="Pfam" id="PF13439">
    <property type="entry name" value="Glyco_transf_4"/>
    <property type="match status" value="1"/>
</dbReference>
<name>A0A2N4U0R7_9BURK</name>
<evidence type="ECO:0000313" key="3">
    <source>
        <dbReference type="EMBL" id="PLC48609.1"/>
    </source>
</evidence>
<reference evidence="3 4" key="1">
    <citation type="submission" date="2017-10" db="EMBL/GenBank/DDBJ databases">
        <title>Two draft genome sequences of Pusillimonas sp. strains isolated from a nitrate- and radionuclide-contaminated groundwater in Russia.</title>
        <authorList>
            <person name="Grouzdev D.S."/>
            <person name="Tourova T.P."/>
            <person name="Goeva M.A."/>
            <person name="Babich T.L."/>
            <person name="Sokolova D.S."/>
            <person name="Abdullin R."/>
            <person name="Poltaraus A.B."/>
            <person name="Toshchakov S.V."/>
            <person name="Nazina T.N."/>
        </authorList>
    </citation>
    <scope>NUCLEOTIDE SEQUENCE [LARGE SCALE GENOMIC DNA]</scope>
    <source>
        <strain evidence="3 4">JR1/69-3-13</strain>
    </source>
</reference>
<dbReference type="AlphaFoldDB" id="A0A2N4U0R7"/>
<dbReference type="Gene3D" id="3.40.50.2000">
    <property type="entry name" value="Glycogen Phosphorylase B"/>
    <property type="match status" value="2"/>
</dbReference>
<protein>
    <submittedName>
        <fullName evidence="3">Glycosyl transferase family 1</fullName>
    </submittedName>
</protein>
<comment type="caution">
    <text evidence="3">The sequence shown here is derived from an EMBL/GenBank/DDBJ whole genome shotgun (WGS) entry which is preliminary data.</text>
</comment>
<sequence length="383" mass="42151">MKILYTNFHRGDGGGHTTYILSLARELSSEHEIVIAAPRGSRLFESAVALPGVRAMPHEFKGGLLRTLLSHRRLRAFLRREQFDIIHVNGATDHRACMFALMGSGAWRPVLVYTQHSDRLSRSVGALARAKLATDHVICVCDHTRNRLVHSYFRGCRLHVIRNGVDLDRFVPPSPDERLAAKRCWIPPHLAGRLVVGSNAGTAAYKNWLDMVEAVSLLPAVLRSQIVILIAGVLPSDAQRARVEALNLRNSVVFTGLLDDVRSCLAALDVGFVVSSEIETISFACREMMAMGIPVIVSDAGGLPENVENGHDGWIVPMRDPQAIASVLTKVLESPAELVSMGQRARQKAVQEFSIGSFVSSTQEVYQRGKVSPKKSTWIVRPD</sequence>
<keyword evidence="4" id="KW-1185">Reference proteome</keyword>
<evidence type="ECO:0000259" key="1">
    <source>
        <dbReference type="Pfam" id="PF00534"/>
    </source>
</evidence>
<keyword evidence="3" id="KW-0808">Transferase</keyword>
<feature type="domain" description="Glycosyl transferase family 1" evidence="1">
    <location>
        <begin position="204"/>
        <end position="347"/>
    </location>
</feature>
<dbReference type="PANTHER" id="PTHR45947">
    <property type="entry name" value="SULFOQUINOVOSYL TRANSFERASE SQD2"/>
    <property type="match status" value="1"/>
</dbReference>
<accession>A0A2N4U0R7</accession>
<organism evidence="3 4">
    <name type="scientific">Pollutimonas subterranea</name>
    <dbReference type="NCBI Taxonomy" id="2045210"/>
    <lineage>
        <taxon>Bacteria</taxon>
        <taxon>Pseudomonadati</taxon>
        <taxon>Pseudomonadota</taxon>
        <taxon>Betaproteobacteria</taxon>
        <taxon>Burkholderiales</taxon>
        <taxon>Alcaligenaceae</taxon>
        <taxon>Pollutimonas</taxon>
    </lineage>
</organism>
<proteinExistence type="predicted"/>
<dbReference type="EMBL" id="PDNW01000018">
    <property type="protein sequence ID" value="PLC48609.1"/>
    <property type="molecule type" value="Genomic_DNA"/>
</dbReference>
<dbReference type="SUPFAM" id="SSF53756">
    <property type="entry name" value="UDP-Glycosyltransferase/glycogen phosphorylase"/>
    <property type="match status" value="1"/>
</dbReference>
<evidence type="ECO:0000313" key="4">
    <source>
        <dbReference type="Proteomes" id="UP000234190"/>
    </source>
</evidence>
<dbReference type="OrthoDB" id="9062832at2"/>
<dbReference type="GO" id="GO:0016758">
    <property type="term" value="F:hexosyltransferase activity"/>
    <property type="evidence" value="ECO:0007669"/>
    <property type="project" value="TreeGrafter"/>
</dbReference>
<dbReference type="Pfam" id="PF00534">
    <property type="entry name" value="Glycos_transf_1"/>
    <property type="match status" value="1"/>
</dbReference>
<dbReference type="InterPro" id="IPR050194">
    <property type="entry name" value="Glycosyltransferase_grp1"/>
</dbReference>
<dbReference type="PANTHER" id="PTHR45947:SF3">
    <property type="entry name" value="SULFOQUINOVOSYL TRANSFERASE SQD2"/>
    <property type="match status" value="1"/>
</dbReference>
<dbReference type="Proteomes" id="UP000234190">
    <property type="component" value="Unassembled WGS sequence"/>
</dbReference>
<dbReference type="InterPro" id="IPR001296">
    <property type="entry name" value="Glyco_trans_1"/>
</dbReference>